<keyword evidence="2" id="KW-1185">Reference proteome</keyword>
<protein>
    <submittedName>
        <fullName evidence="1">DUF4249 domain-containing protein</fullName>
    </submittedName>
</protein>
<proteinExistence type="predicted"/>
<evidence type="ECO:0000313" key="1">
    <source>
        <dbReference type="EMBL" id="UUC45749.1"/>
    </source>
</evidence>
<gene>
    <name evidence="1" type="ORF">NOX80_00720</name>
</gene>
<evidence type="ECO:0000313" key="2">
    <source>
        <dbReference type="Proteomes" id="UP001059844"/>
    </source>
</evidence>
<accession>A0ABY5ISX0</accession>
<dbReference type="EMBL" id="CP101751">
    <property type="protein sequence ID" value="UUC45749.1"/>
    <property type="molecule type" value="Genomic_DNA"/>
</dbReference>
<dbReference type="Pfam" id="PF14054">
    <property type="entry name" value="DUF4249"/>
    <property type="match status" value="1"/>
</dbReference>
<organism evidence="1 2">
    <name type="scientific">Flavobacterium cerinum</name>
    <dbReference type="NCBI Taxonomy" id="2502784"/>
    <lineage>
        <taxon>Bacteria</taxon>
        <taxon>Pseudomonadati</taxon>
        <taxon>Bacteroidota</taxon>
        <taxon>Flavobacteriia</taxon>
        <taxon>Flavobacteriales</taxon>
        <taxon>Flavobacteriaceae</taxon>
        <taxon>Flavobacterium</taxon>
    </lineage>
</organism>
<reference evidence="1" key="1">
    <citation type="submission" date="2022-07" db="EMBL/GenBank/DDBJ databases">
        <title>Isolation, identification, and degradation of a PFOSA degrading strain from sewage treatment plant.</title>
        <authorList>
            <person name="Zhang L."/>
            <person name="Huo Y."/>
        </authorList>
    </citation>
    <scope>NUCLEOTIDE SEQUENCE</scope>
    <source>
        <strain evidence="1">C1</strain>
    </source>
</reference>
<sequence length="399" mass="45472">MKTKFLTQLLGLVLICFGLTNCTDPYKLKTDTFEDALVVEATITNQMQKQTVKLSRTFRFEDLIPTFEENADVTVTDSDGNVYPFEQGNNVYTSVNEFQAVPGKLYHLTIITSDGKKYTSTKEVLPTDTPLQELTASVQTIDNIRGVEIKAKSYDPTNTSHYYRFEYEETYKIIAPKWRTFKPKVIRDAMDNPVIVYIPHTEETRTCYSTDKSTDILLLNTNETPEDRVDFPVRFISTQNYIMSHRYTILVHQYVQNLHAYNYYKALKKLSGSGSVLSPNQPGYLVGNIKSVDNPSEKVIGFFDVSSASSKRLFFNYADLFPGEALPPYKITCGEKAYKFCFNVLDSVCKGDQVLDYIKYRTKTIIGTNDDPTPIYTMTQIACAECTSFSSNIVPPFWE</sequence>
<name>A0ABY5ISX0_9FLAO</name>
<dbReference type="Proteomes" id="UP001059844">
    <property type="component" value="Chromosome"/>
</dbReference>
<dbReference type="InterPro" id="IPR025345">
    <property type="entry name" value="DUF4249"/>
</dbReference>
<dbReference type="RefSeq" id="WP_256551436.1">
    <property type="nucleotide sequence ID" value="NZ_CP101751.1"/>
</dbReference>